<comment type="subcellular location">
    <subcellularLocation>
        <location evidence="2">Nucleus</location>
    </subcellularLocation>
</comment>
<feature type="region of interest" description="Disordered" evidence="3">
    <location>
        <begin position="273"/>
        <end position="317"/>
    </location>
</feature>
<evidence type="ECO:0000256" key="3">
    <source>
        <dbReference type="SAM" id="MobiDB-lite"/>
    </source>
</evidence>
<reference evidence="5 6" key="1">
    <citation type="submission" date="2016-11" db="EMBL/GenBank/DDBJ databases">
        <title>Draft Genome Assembly of Colletotrichum chlorophyti a pathogen of herbaceous plants.</title>
        <authorList>
            <person name="Gan P."/>
            <person name="Narusaka M."/>
            <person name="Tsushima A."/>
            <person name="Narusaka Y."/>
            <person name="Takano Y."/>
            <person name="Shirasu K."/>
        </authorList>
    </citation>
    <scope>NUCLEOTIDE SEQUENCE [LARGE SCALE GENOMIC DNA]</scope>
    <source>
        <strain evidence="5 6">NTL11</strain>
    </source>
</reference>
<dbReference type="Gene3D" id="2.30.280.10">
    <property type="entry name" value="SRA-YDG"/>
    <property type="match status" value="1"/>
</dbReference>
<dbReference type="PANTHER" id="PTHR14140:SF27">
    <property type="entry name" value="OS04G0289800 PROTEIN"/>
    <property type="match status" value="1"/>
</dbReference>
<feature type="region of interest" description="Disordered" evidence="3">
    <location>
        <begin position="1"/>
        <end position="134"/>
    </location>
</feature>
<feature type="domain" description="YDG" evidence="4">
    <location>
        <begin position="356"/>
        <end position="497"/>
    </location>
</feature>
<keyword evidence="1 2" id="KW-0539">Nucleus</keyword>
<feature type="compositionally biased region" description="Polar residues" evidence="3">
    <location>
        <begin position="282"/>
        <end position="305"/>
    </location>
</feature>
<sequence length="530" mass="56925">MAHQDQNMSHYRGLRAAPTSTGRVFRVNGNGAISAASNRDPARRDGNGARHTGRIHAGGVPRGAGDRAVRASDSGAFSRTDSAGNRSGSGNGAAAPSRLAFRPRPSEGQRPTSAGSSHPPGPGQSKPLAAAPSPVTGGGVVVNIDGLVLATVDNVSEGVLPRQPWGMSPQDFLDKAKGNILQPLIKYAVDGVDPRSALVRQKRGELNLFIRYLESCHVAYPKGIPYELGNSRYVVMNALRMALHEKLTKNQEYVGEDTQHRVSALLDWIGNSPVMPKKSKNPNRPGSGTSNQASSGGKNASGTWKSNDKPRLLPPPDHPIWGVDGIMHGLCIKDSDSITYCLNPRYNDQKSSAARFGHNGLRVGDWFPFQLSAVFHGAHGSSCGGIYGHQNHGAYSVIITSSYSDLDKDMGETIYYSGSGSHANTDPTAAAAPKIGTIALRKSMRDGNPVRVLRKASKSSPFAPSEGIRYDGLYIVTGFEQIPNRNGGLYERFTLKRIQGQTPLSELANIPSRRQKMELVEVHKRFPKVT</sequence>
<evidence type="ECO:0000259" key="4">
    <source>
        <dbReference type="PROSITE" id="PS51015"/>
    </source>
</evidence>
<dbReference type="AlphaFoldDB" id="A0A1Q8RT74"/>
<dbReference type="GO" id="GO:0044027">
    <property type="term" value="P:negative regulation of gene expression via chromosomal CpG island methylation"/>
    <property type="evidence" value="ECO:0007669"/>
    <property type="project" value="TreeGrafter"/>
</dbReference>
<feature type="compositionally biased region" description="Low complexity" evidence="3">
    <location>
        <begin position="82"/>
        <end position="98"/>
    </location>
</feature>
<name>A0A1Q8RT74_9PEZI</name>
<dbReference type="STRING" id="708187.A0A1Q8RT74"/>
<dbReference type="Proteomes" id="UP000186583">
    <property type="component" value="Unassembled WGS sequence"/>
</dbReference>
<dbReference type="InterPro" id="IPR003105">
    <property type="entry name" value="SRA_YDG"/>
</dbReference>
<dbReference type="Pfam" id="PF02182">
    <property type="entry name" value="SAD_SRA"/>
    <property type="match status" value="1"/>
</dbReference>
<accession>A0A1Q8RT74</accession>
<gene>
    <name evidence="5" type="ORF">CCHL11_06134</name>
</gene>
<evidence type="ECO:0000313" key="6">
    <source>
        <dbReference type="Proteomes" id="UP000186583"/>
    </source>
</evidence>
<keyword evidence="6" id="KW-1185">Reference proteome</keyword>
<evidence type="ECO:0000313" key="5">
    <source>
        <dbReference type="EMBL" id="OLN87521.1"/>
    </source>
</evidence>
<evidence type="ECO:0000256" key="1">
    <source>
        <dbReference type="ARBA" id="ARBA00023242"/>
    </source>
</evidence>
<dbReference type="InterPro" id="IPR045134">
    <property type="entry name" value="UHRF1/2-like"/>
</dbReference>
<dbReference type="InterPro" id="IPR015947">
    <property type="entry name" value="PUA-like_sf"/>
</dbReference>
<organism evidence="5 6">
    <name type="scientific">Colletotrichum chlorophyti</name>
    <dbReference type="NCBI Taxonomy" id="708187"/>
    <lineage>
        <taxon>Eukaryota</taxon>
        <taxon>Fungi</taxon>
        <taxon>Dikarya</taxon>
        <taxon>Ascomycota</taxon>
        <taxon>Pezizomycotina</taxon>
        <taxon>Sordariomycetes</taxon>
        <taxon>Hypocreomycetidae</taxon>
        <taxon>Glomerellales</taxon>
        <taxon>Glomerellaceae</taxon>
        <taxon>Colletotrichum</taxon>
    </lineage>
</organism>
<dbReference type="OrthoDB" id="2270193at2759"/>
<dbReference type="SUPFAM" id="SSF88697">
    <property type="entry name" value="PUA domain-like"/>
    <property type="match status" value="1"/>
</dbReference>
<comment type="caution">
    <text evidence="5">The sequence shown here is derived from an EMBL/GenBank/DDBJ whole genome shotgun (WGS) entry which is preliminary data.</text>
</comment>
<dbReference type="PANTHER" id="PTHR14140">
    <property type="entry name" value="E3 UBIQUITIN-PROTEIN LIGASE UHRF-RELATED"/>
    <property type="match status" value="1"/>
</dbReference>
<dbReference type="GO" id="GO:0016567">
    <property type="term" value="P:protein ubiquitination"/>
    <property type="evidence" value="ECO:0007669"/>
    <property type="project" value="TreeGrafter"/>
</dbReference>
<protein>
    <submittedName>
        <fullName evidence="5">E3 ubiquitin-protein ligase UHRF1</fullName>
    </submittedName>
</protein>
<dbReference type="PROSITE" id="PS51015">
    <property type="entry name" value="YDG"/>
    <property type="match status" value="1"/>
</dbReference>
<proteinExistence type="predicted"/>
<evidence type="ECO:0000256" key="2">
    <source>
        <dbReference type="PROSITE-ProRule" id="PRU00358"/>
    </source>
</evidence>
<dbReference type="InterPro" id="IPR036987">
    <property type="entry name" value="SRA-YDG_sf"/>
</dbReference>
<dbReference type="EMBL" id="MPGH01000091">
    <property type="protein sequence ID" value="OLN87521.1"/>
    <property type="molecule type" value="Genomic_DNA"/>
</dbReference>
<dbReference type="GO" id="GO:0005634">
    <property type="term" value="C:nucleus"/>
    <property type="evidence" value="ECO:0007669"/>
    <property type="project" value="UniProtKB-SubCell"/>
</dbReference>
<dbReference type="GO" id="GO:0061630">
    <property type="term" value="F:ubiquitin protein ligase activity"/>
    <property type="evidence" value="ECO:0007669"/>
    <property type="project" value="TreeGrafter"/>
</dbReference>
<dbReference type="SMART" id="SM00466">
    <property type="entry name" value="SRA"/>
    <property type="match status" value="1"/>
</dbReference>